<reference evidence="1" key="1">
    <citation type="submission" date="2020-03" db="EMBL/GenBank/DDBJ databases">
        <title>The deep terrestrial virosphere.</title>
        <authorList>
            <person name="Holmfeldt K."/>
            <person name="Nilsson E."/>
            <person name="Simone D."/>
            <person name="Lopez-Fernandez M."/>
            <person name="Wu X."/>
            <person name="de Brujin I."/>
            <person name="Lundin D."/>
            <person name="Andersson A."/>
            <person name="Bertilsson S."/>
            <person name="Dopson M."/>
        </authorList>
    </citation>
    <scope>NUCLEOTIDE SEQUENCE</scope>
    <source>
        <strain evidence="1">MM415A02111</strain>
    </source>
</reference>
<dbReference type="EMBL" id="MT142071">
    <property type="protein sequence ID" value="QJA74063.1"/>
    <property type="molecule type" value="Genomic_DNA"/>
</dbReference>
<protein>
    <submittedName>
        <fullName evidence="1">Uncharacterized protein</fullName>
    </submittedName>
</protein>
<name>A0A6M3JVM1_9ZZZZ</name>
<accession>A0A6M3JVM1</accession>
<gene>
    <name evidence="1" type="ORF">MM415A02111_0011</name>
</gene>
<dbReference type="AlphaFoldDB" id="A0A6M3JVM1"/>
<proteinExistence type="predicted"/>
<organism evidence="1">
    <name type="scientific">viral metagenome</name>
    <dbReference type="NCBI Taxonomy" id="1070528"/>
    <lineage>
        <taxon>unclassified sequences</taxon>
        <taxon>metagenomes</taxon>
        <taxon>organismal metagenomes</taxon>
    </lineage>
</organism>
<evidence type="ECO:0000313" key="1">
    <source>
        <dbReference type="EMBL" id="QJA74063.1"/>
    </source>
</evidence>
<sequence length="271" mass="30304">MPVYSKALYNLRQSVSLGLDDCYVCKVDANATNATMANAALLRADDYYNGWDCRFYLGTHKDTTREVTDFVNSNTTLTFAPVLASATDTTDYFELHKRFTTLQYNDAINRAIELGKDEYLLDKKDETTALVSGTYEYAVPSGFRYISQIYLESVAASGVYNTSDLIDKSKWWVVPVNATNSVLKFDDNRFGISTGEAGRDLRIIGQQLQSNLTNDADTCALPSEFVIQQTRAILLMQEKGSEAQAQQAQNRADVERRRMVIPASGVSVWEV</sequence>